<dbReference type="GO" id="GO:0045892">
    <property type="term" value="P:negative regulation of DNA-templated transcription"/>
    <property type="evidence" value="ECO:0007669"/>
    <property type="project" value="UniProtKB-ARBA"/>
</dbReference>
<dbReference type="InterPro" id="IPR038390">
    <property type="entry name" value="Metal_Tscrpt_repr_sf"/>
</dbReference>
<evidence type="ECO:0000313" key="2">
    <source>
        <dbReference type="EMBL" id="NDV14261.1"/>
    </source>
</evidence>
<dbReference type="CDD" id="cd10153">
    <property type="entry name" value="RcnR-FrmR-like_DUF156"/>
    <property type="match status" value="1"/>
</dbReference>
<dbReference type="PANTHER" id="PTHR33677:SF5">
    <property type="entry name" value="TRANSCRIPTIONAL REPRESSOR FRMR"/>
    <property type="match status" value="1"/>
</dbReference>
<dbReference type="Proteomes" id="UP000482578">
    <property type="component" value="Unassembled WGS sequence"/>
</dbReference>
<dbReference type="PANTHER" id="PTHR33677">
    <property type="entry name" value="TRANSCRIPTIONAL REPRESSOR FRMR-RELATED"/>
    <property type="match status" value="1"/>
</dbReference>
<gene>
    <name evidence="2" type="ORF">GZH52_15935</name>
</gene>
<dbReference type="Pfam" id="PF02583">
    <property type="entry name" value="Trns_repr_metal"/>
    <property type="match status" value="1"/>
</dbReference>
<dbReference type="Gene3D" id="1.20.58.1000">
    <property type="entry name" value="Metal-sensitive repressor, helix protomer"/>
    <property type="match status" value="1"/>
</dbReference>
<dbReference type="RefSeq" id="WP_163317920.1">
    <property type="nucleotide sequence ID" value="NZ_JAAGAA010000019.1"/>
</dbReference>
<evidence type="ECO:0000313" key="3">
    <source>
        <dbReference type="Proteomes" id="UP000482578"/>
    </source>
</evidence>
<keyword evidence="3" id="KW-1185">Reference proteome</keyword>
<dbReference type="GO" id="GO:0046872">
    <property type="term" value="F:metal ion binding"/>
    <property type="evidence" value="ECO:0007669"/>
    <property type="project" value="InterPro"/>
</dbReference>
<protein>
    <submittedName>
        <fullName evidence="2">Metal/formaldehyde-sensitive transcriptional repressor</fullName>
    </submittedName>
</protein>
<organism evidence="2 3">
    <name type="scientific">Crenobacter caeni</name>
    <dbReference type="NCBI Taxonomy" id="2705474"/>
    <lineage>
        <taxon>Bacteria</taxon>
        <taxon>Pseudomonadati</taxon>
        <taxon>Pseudomonadota</taxon>
        <taxon>Betaproteobacteria</taxon>
        <taxon>Neisseriales</taxon>
        <taxon>Neisseriaceae</taxon>
        <taxon>Crenobacter</taxon>
    </lineage>
</organism>
<dbReference type="AlphaFoldDB" id="A0A6B2KVR6"/>
<dbReference type="EMBL" id="JAAGAA010000019">
    <property type="protein sequence ID" value="NDV14261.1"/>
    <property type="molecule type" value="Genomic_DNA"/>
</dbReference>
<reference evidence="2 3" key="1">
    <citation type="submission" date="2020-02" db="EMBL/GenBank/DDBJ databases">
        <authorList>
            <person name="Yang Z."/>
        </authorList>
    </citation>
    <scope>NUCLEOTIDE SEQUENCE [LARGE SCALE GENOMIC DNA]</scope>
    <source>
        <strain evidence="2 3">HX-7-9</strain>
    </source>
</reference>
<dbReference type="GO" id="GO:0003677">
    <property type="term" value="F:DNA binding"/>
    <property type="evidence" value="ECO:0007669"/>
    <property type="project" value="InterPro"/>
</dbReference>
<evidence type="ECO:0000256" key="1">
    <source>
        <dbReference type="ARBA" id="ARBA00005260"/>
    </source>
</evidence>
<comment type="caution">
    <text evidence="2">The sequence shown here is derived from an EMBL/GenBank/DDBJ whole genome shotgun (WGS) entry which is preliminary data.</text>
</comment>
<name>A0A6B2KVR6_9NEIS</name>
<sequence>MSHTVQEKARLLARVRRIRGQVEALERALDADQGCAEVLHQIAAIRGAVGGLMAEVLEGHIRSHIADPAIASDAERQQGADELVAVLRSYIK</sequence>
<dbReference type="InterPro" id="IPR003735">
    <property type="entry name" value="Metal_Tscrpt_repr"/>
</dbReference>
<proteinExistence type="inferred from homology"/>
<comment type="similarity">
    <text evidence="1">Belongs to the FrmR/RcnR family.</text>
</comment>
<accession>A0A6B2KVR6</accession>